<dbReference type="Gene3D" id="1.10.10.10">
    <property type="entry name" value="Winged helix-like DNA-binding domain superfamily/Winged helix DNA-binding domain"/>
    <property type="match status" value="1"/>
</dbReference>
<proteinExistence type="inferred from homology"/>
<protein>
    <submittedName>
        <fullName evidence="4">DNA protecting protein DprA</fullName>
    </submittedName>
</protein>
<dbReference type="AlphaFoldDB" id="A0A1Z4JMF7"/>
<dbReference type="NCBIfam" id="TIGR00732">
    <property type="entry name" value="dprA"/>
    <property type="match status" value="1"/>
</dbReference>
<dbReference type="Pfam" id="PF02481">
    <property type="entry name" value="DNA_processg_A"/>
    <property type="match status" value="1"/>
</dbReference>
<reference evidence="4 5" key="1">
    <citation type="submission" date="2017-06" db="EMBL/GenBank/DDBJ databases">
        <title>Genome sequencing of cyanobaciteial culture collection at National Institute for Environmental Studies (NIES).</title>
        <authorList>
            <person name="Hirose Y."/>
            <person name="Shimura Y."/>
            <person name="Fujisawa T."/>
            <person name="Nakamura Y."/>
            <person name="Kawachi M."/>
        </authorList>
    </citation>
    <scope>NUCLEOTIDE SEQUENCE [LARGE SCALE GENOMIC DNA]</scope>
    <source>
        <strain evidence="4 5">NIES-2135</strain>
    </source>
</reference>
<dbReference type="Gene3D" id="3.40.50.450">
    <property type="match status" value="1"/>
</dbReference>
<evidence type="ECO:0000259" key="2">
    <source>
        <dbReference type="Pfam" id="PF02481"/>
    </source>
</evidence>
<dbReference type="SUPFAM" id="SSF102405">
    <property type="entry name" value="MCP/YpsA-like"/>
    <property type="match status" value="1"/>
</dbReference>
<dbReference type="InterPro" id="IPR010994">
    <property type="entry name" value="RuvA_2-like"/>
</dbReference>
<keyword evidence="5" id="KW-1185">Reference proteome</keyword>
<dbReference type="InterPro" id="IPR003488">
    <property type="entry name" value="DprA"/>
</dbReference>
<organism evidence="4 5">
    <name type="scientific">Leptolyngbya boryana NIES-2135</name>
    <dbReference type="NCBI Taxonomy" id="1973484"/>
    <lineage>
        <taxon>Bacteria</taxon>
        <taxon>Bacillati</taxon>
        <taxon>Cyanobacteriota</taxon>
        <taxon>Cyanophyceae</taxon>
        <taxon>Leptolyngbyales</taxon>
        <taxon>Leptolyngbyaceae</taxon>
        <taxon>Leptolyngbya group</taxon>
        <taxon>Leptolyngbya</taxon>
    </lineage>
</organism>
<dbReference type="InterPro" id="IPR041614">
    <property type="entry name" value="DprA_WH"/>
</dbReference>
<dbReference type="PANTHER" id="PTHR43022:SF1">
    <property type="entry name" value="PROTEIN SMF"/>
    <property type="match status" value="1"/>
</dbReference>
<dbReference type="GO" id="GO:0009294">
    <property type="term" value="P:DNA-mediated transformation"/>
    <property type="evidence" value="ECO:0007669"/>
    <property type="project" value="InterPro"/>
</dbReference>
<dbReference type="Pfam" id="PF17782">
    <property type="entry name" value="WHD_DprA"/>
    <property type="match status" value="1"/>
</dbReference>
<dbReference type="EMBL" id="AP018203">
    <property type="protein sequence ID" value="BAY57807.1"/>
    <property type="molecule type" value="Genomic_DNA"/>
</dbReference>
<dbReference type="InterPro" id="IPR036388">
    <property type="entry name" value="WH-like_DNA-bd_sf"/>
</dbReference>
<comment type="similarity">
    <text evidence="1">Belongs to the DprA/Smf family.</text>
</comment>
<gene>
    <name evidence="4" type="ORF">NIES2135_46780</name>
</gene>
<name>A0A1Z4JMF7_LEPBY</name>
<dbReference type="SUPFAM" id="SSF47781">
    <property type="entry name" value="RuvA domain 2-like"/>
    <property type="match status" value="1"/>
</dbReference>
<dbReference type="Proteomes" id="UP000217895">
    <property type="component" value="Chromosome"/>
</dbReference>
<feature type="domain" description="Smf/DprA SLOG" evidence="2">
    <location>
        <begin position="75"/>
        <end position="286"/>
    </location>
</feature>
<dbReference type="PANTHER" id="PTHR43022">
    <property type="entry name" value="PROTEIN SMF"/>
    <property type="match status" value="1"/>
</dbReference>
<feature type="domain" description="DprA winged helix" evidence="3">
    <location>
        <begin position="309"/>
        <end position="366"/>
    </location>
</feature>
<evidence type="ECO:0000256" key="1">
    <source>
        <dbReference type="ARBA" id="ARBA00006525"/>
    </source>
</evidence>
<sequence length="371" mass="40500">MSEERAFWLAWSRVAGVGPILQKRIYLQFGSLKTAWTAKPEELLQVEGIGAQSAIAICTSRDQISVARLDQSQNFLTPADPDYPRLLFEIPDPPPVLYYRGQIELIREFDRQSAIALVGTRQPSEYGKRWTRKLSATLANNGFIVISGLAAGVDTEAHQSCLEAGGKTVAILGTGVDVVYPYKNRQLYHQLLKTGLALSEYPAGTQPDRRHFPQRNRIVAGLSRALIVTEAPEKSGALITANLANDYGRDVYALPGSLDNPNAIGCLTLISKGAQIILGTSQFLEMIGTIPALDQPQNPDIELTLANLDPSLAKVLQTIHTIAQRSEHAAVSFDLIVQTAEMPTASVSSSLMHLELLGLITQVPGMRYQMI</sequence>
<evidence type="ECO:0000313" key="5">
    <source>
        <dbReference type="Proteomes" id="UP000217895"/>
    </source>
</evidence>
<evidence type="ECO:0000259" key="3">
    <source>
        <dbReference type="Pfam" id="PF17782"/>
    </source>
</evidence>
<dbReference type="InterPro" id="IPR057666">
    <property type="entry name" value="DrpA_SLOG"/>
</dbReference>
<accession>A0A1Z4JMF7</accession>
<evidence type="ECO:0000313" key="4">
    <source>
        <dbReference type="EMBL" id="BAY57807.1"/>
    </source>
</evidence>